<dbReference type="EMBL" id="SJPK01000003">
    <property type="protein sequence ID" value="TWT73226.1"/>
    <property type="molecule type" value="Genomic_DNA"/>
</dbReference>
<dbReference type="Gene3D" id="2.60.120.200">
    <property type="match status" value="1"/>
</dbReference>
<evidence type="ECO:0000313" key="2">
    <source>
        <dbReference type="Proteomes" id="UP000318053"/>
    </source>
</evidence>
<accession>A0A5C5YBZ3</accession>
<dbReference type="OrthoDB" id="9790058at2"/>
<gene>
    <name evidence="1" type="ORF">CA85_16940</name>
</gene>
<dbReference type="RefSeq" id="WP_146390773.1">
    <property type="nucleotide sequence ID" value="NZ_SJPK01000003.1"/>
</dbReference>
<organism evidence="1 2">
    <name type="scientific">Allorhodopirellula solitaria</name>
    <dbReference type="NCBI Taxonomy" id="2527987"/>
    <lineage>
        <taxon>Bacteria</taxon>
        <taxon>Pseudomonadati</taxon>
        <taxon>Planctomycetota</taxon>
        <taxon>Planctomycetia</taxon>
        <taxon>Pirellulales</taxon>
        <taxon>Pirellulaceae</taxon>
        <taxon>Allorhodopirellula</taxon>
    </lineage>
</organism>
<reference evidence="1 2" key="1">
    <citation type="submission" date="2019-02" db="EMBL/GenBank/DDBJ databases">
        <title>Deep-cultivation of Planctomycetes and their phenomic and genomic characterization uncovers novel biology.</title>
        <authorList>
            <person name="Wiegand S."/>
            <person name="Jogler M."/>
            <person name="Boedeker C."/>
            <person name="Pinto D."/>
            <person name="Vollmers J."/>
            <person name="Rivas-Marin E."/>
            <person name="Kohn T."/>
            <person name="Peeters S.H."/>
            <person name="Heuer A."/>
            <person name="Rast P."/>
            <person name="Oberbeckmann S."/>
            <person name="Bunk B."/>
            <person name="Jeske O."/>
            <person name="Meyerdierks A."/>
            <person name="Storesund J.E."/>
            <person name="Kallscheuer N."/>
            <person name="Luecker S."/>
            <person name="Lage O.M."/>
            <person name="Pohl T."/>
            <person name="Merkel B.J."/>
            <person name="Hornburger P."/>
            <person name="Mueller R.-W."/>
            <person name="Bruemmer F."/>
            <person name="Labrenz M."/>
            <person name="Spormann A.M."/>
            <person name="Op Den Camp H."/>
            <person name="Overmann J."/>
            <person name="Amann R."/>
            <person name="Jetten M.S.M."/>
            <person name="Mascher T."/>
            <person name="Medema M.H."/>
            <person name="Devos D.P."/>
            <person name="Kaster A.-K."/>
            <person name="Ovreas L."/>
            <person name="Rohde M."/>
            <person name="Galperin M.Y."/>
            <person name="Jogler C."/>
        </authorList>
    </citation>
    <scope>NUCLEOTIDE SEQUENCE [LARGE SCALE GENOMIC DNA]</scope>
    <source>
        <strain evidence="1 2">CA85</strain>
    </source>
</reference>
<protein>
    <submittedName>
        <fullName evidence="1">Neutral/alkaline non-lysosomal ceramidase</fullName>
    </submittedName>
</protein>
<dbReference type="SUPFAM" id="SSF49899">
    <property type="entry name" value="Concanavalin A-like lectins/glucanases"/>
    <property type="match status" value="1"/>
</dbReference>
<dbReference type="Proteomes" id="UP000318053">
    <property type="component" value="Unassembled WGS sequence"/>
</dbReference>
<proteinExistence type="predicted"/>
<name>A0A5C5YBZ3_9BACT</name>
<evidence type="ECO:0000313" key="1">
    <source>
        <dbReference type="EMBL" id="TWT73226.1"/>
    </source>
</evidence>
<dbReference type="Pfam" id="PF13385">
    <property type="entry name" value="Laminin_G_3"/>
    <property type="match status" value="1"/>
</dbReference>
<dbReference type="AlphaFoldDB" id="A0A5C5YBZ3"/>
<dbReference type="InterPro" id="IPR013320">
    <property type="entry name" value="ConA-like_dom_sf"/>
</dbReference>
<keyword evidence="2" id="KW-1185">Reference proteome</keyword>
<comment type="caution">
    <text evidence="1">The sequence shown here is derived from an EMBL/GenBank/DDBJ whole genome shotgun (WGS) entry which is preliminary data.</text>
</comment>
<sequence length="716" mass="78486">MKSVSIVVLLCILQIHFATRTSAEFRAGAAVVDASPDRYPVLVNGGMTSRSADRVVTPISARAIVFDDGEQRIGIVVVDSCMMPRPLLDEAKAFAAEQTELRPDRILISATHTHTAPASMGCLGTDADANYLPVLREQIVAALVAAENNLEPARVGWGVGDAAAYTALRRWIRRPDRVVEDPFGNPTVRASMHAGANWDDVTGESGPEDPDLSLISVQAKDGRPIAVLANFSMHYFGAADALNADYFGLFCNGLQSRIETAPDEDRPPFVAIMSHGCSGDIWRRDYTEPADSRPEPTIESYAADLTDIAMATYEAIDYQEPEDLAMAETRFELKYRVPTKQRLEWAQRIVDEMGDRLPKTRPEIYAREQVFLHQWQSTEVVVQALRIGDIGIASTPTETYALTGLKLKLQSPLSKTMVIELANGGDGYIPPPEQHLLGGYNTWAARSAGLEVEAEPKIAAAALGLLEDVAGRSRRVFQQSRGPASQELLNARPAAYWRMDEMAGPRAVDSSGQHRDAIYERGVVYFLAGPRSDAFSKAEGEANRAAHFAGERLRARVAGLSDEYTISLWCWNGMPVDGRRVAGWMFSRGHDHDLGPGGDHLGLGGAEHHPGRLIFLHGDEGQGAKVAAGSTPLRRWNWNHVVLVRDREHVRVHLNGNPQPEIEVQSPGGFPAGLDRLFFGGRCDNESNWEGRLDEIAVFDRALTPDEITALYPAED</sequence>